<feature type="transmembrane region" description="Helical" evidence="1">
    <location>
        <begin position="225"/>
        <end position="245"/>
    </location>
</feature>
<keyword evidence="1" id="KW-0472">Membrane</keyword>
<evidence type="ECO:0000313" key="2">
    <source>
        <dbReference type="EMBL" id="HIU69055.1"/>
    </source>
</evidence>
<reference evidence="2" key="1">
    <citation type="submission" date="2020-10" db="EMBL/GenBank/DDBJ databases">
        <authorList>
            <person name="Gilroy R."/>
        </authorList>
    </citation>
    <scope>NUCLEOTIDE SEQUENCE</scope>
    <source>
        <strain evidence="2">CHK176-6737</strain>
    </source>
</reference>
<feature type="transmembrane region" description="Helical" evidence="1">
    <location>
        <begin position="121"/>
        <end position="144"/>
    </location>
</feature>
<dbReference type="InterPro" id="IPR032479">
    <property type="entry name" value="DUF5058"/>
</dbReference>
<keyword evidence="1" id="KW-1133">Transmembrane helix</keyword>
<dbReference type="EMBL" id="DVNM01000020">
    <property type="protein sequence ID" value="HIU69055.1"/>
    <property type="molecule type" value="Genomic_DNA"/>
</dbReference>
<feature type="transmembrane region" description="Helical" evidence="1">
    <location>
        <begin position="53"/>
        <end position="81"/>
    </location>
</feature>
<sequence>MDFKTSTFMYLLGGAVVVFVLAQSLFFLIRAWKQGKKIGLAESTMKKTVASSALFSIAPSIAILATVLTLSGALGIVLPWIRLSVIGNITYEVPAAQSALDALGLTGGLSREVTDETAFSAAAWVMTLGSVMPLVILPFAVKFIQKKIGSAVHKNGAWANAMSTAAFTGLISAFIGRAILGSGEPDVLGDGAGVLSVAALFTSMLFMWIFMQINKKKPMAWLDTFAMPLSLFIALGVVMLLNQVLPGEIAALEWRG</sequence>
<organism evidence="2 3">
    <name type="scientific">Candidatus Scybalenecus merdavium</name>
    <dbReference type="NCBI Taxonomy" id="2840939"/>
    <lineage>
        <taxon>Bacteria</taxon>
        <taxon>Bacillati</taxon>
        <taxon>Bacillota</taxon>
        <taxon>Clostridia</taxon>
        <taxon>Eubacteriales</taxon>
        <taxon>Oscillospiraceae</taxon>
        <taxon>Oscillospiraceae incertae sedis</taxon>
        <taxon>Candidatus Scybalenecus</taxon>
    </lineage>
</organism>
<keyword evidence="1" id="KW-0812">Transmembrane</keyword>
<comment type="caution">
    <text evidence="2">The sequence shown here is derived from an EMBL/GenBank/DDBJ whole genome shotgun (WGS) entry which is preliminary data.</text>
</comment>
<feature type="transmembrane region" description="Helical" evidence="1">
    <location>
        <begin position="192"/>
        <end position="213"/>
    </location>
</feature>
<name>A0A9D1MUP2_9FIRM</name>
<dbReference type="Proteomes" id="UP000824125">
    <property type="component" value="Unassembled WGS sequence"/>
</dbReference>
<accession>A0A9D1MUP2</accession>
<evidence type="ECO:0000256" key="1">
    <source>
        <dbReference type="SAM" id="Phobius"/>
    </source>
</evidence>
<dbReference type="AlphaFoldDB" id="A0A9D1MUP2"/>
<protein>
    <submittedName>
        <fullName evidence="2">DUF5058 family protein</fullName>
    </submittedName>
</protein>
<gene>
    <name evidence="2" type="ORF">IAD23_03780</name>
</gene>
<feature type="transmembrane region" description="Helical" evidence="1">
    <location>
        <begin position="12"/>
        <end position="32"/>
    </location>
</feature>
<proteinExistence type="predicted"/>
<feature type="transmembrane region" description="Helical" evidence="1">
    <location>
        <begin position="156"/>
        <end position="180"/>
    </location>
</feature>
<reference evidence="2" key="2">
    <citation type="journal article" date="2021" name="PeerJ">
        <title>Extensive microbial diversity within the chicken gut microbiome revealed by metagenomics and culture.</title>
        <authorList>
            <person name="Gilroy R."/>
            <person name="Ravi A."/>
            <person name="Getino M."/>
            <person name="Pursley I."/>
            <person name="Horton D.L."/>
            <person name="Alikhan N.F."/>
            <person name="Baker D."/>
            <person name="Gharbi K."/>
            <person name="Hall N."/>
            <person name="Watson M."/>
            <person name="Adriaenssens E.M."/>
            <person name="Foster-Nyarko E."/>
            <person name="Jarju S."/>
            <person name="Secka A."/>
            <person name="Antonio M."/>
            <person name="Oren A."/>
            <person name="Chaudhuri R.R."/>
            <person name="La Ragione R."/>
            <person name="Hildebrand F."/>
            <person name="Pallen M.J."/>
        </authorList>
    </citation>
    <scope>NUCLEOTIDE SEQUENCE</scope>
    <source>
        <strain evidence="2">CHK176-6737</strain>
    </source>
</reference>
<dbReference type="Pfam" id="PF16481">
    <property type="entry name" value="DUF5058"/>
    <property type="match status" value="1"/>
</dbReference>
<evidence type="ECO:0000313" key="3">
    <source>
        <dbReference type="Proteomes" id="UP000824125"/>
    </source>
</evidence>